<keyword evidence="8" id="KW-0539">Nucleus</keyword>
<dbReference type="AlphaFoldDB" id="A0A6S7HQD5"/>
<feature type="compositionally biased region" description="Low complexity" evidence="9">
    <location>
        <begin position="406"/>
        <end position="421"/>
    </location>
</feature>
<feature type="region of interest" description="Disordered" evidence="9">
    <location>
        <begin position="137"/>
        <end position="157"/>
    </location>
</feature>
<dbReference type="Pfam" id="PF00013">
    <property type="entry name" value="KH_1"/>
    <property type="match status" value="2"/>
</dbReference>
<feature type="region of interest" description="Disordered" evidence="9">
    <location>
        <begin position="318"/>
        <end position="371"/>
    </location>
</feature>
<comment type="caution">
    <text evidence="10">The sequence shown here is derived from an EMBL/GenBank/DDBJ whole genome shotgun (WGS) entry which is preliminary data.</text>
</comment>
<organism evidence="10 11">
    <name type="scientific">Paramuricea clavata</name>
    <name type="common">Red gorgonian</name>
    <name type="synonym">Violescent sea-whip</name>
    <dbReference type="NCBI Taxonomy" id="317549"/>
    <lineage>
        <taxon>Eukaryota</taxon>
        <taxon>Metazoa</taxon>
        <taxon>Cnidaria</taxon>
        <taxon>Anthozoa</taxon>
        <taxon>Octocorallia</taxon>
        <taxon>Malacalcyonacea</taxon>
        <taxon>Plexauridae</taxon>
        <taxon>Paramuricea</taxon>
    </lineage>
</organism>
<dbReference type="InterPro" id="IPR001841">
    <property type="entry name" value="Znf_RING"/>
</dbReference>
<dbReference type="InterPro" id="IPR004087">
    <property type="entry name" value="KH_dom"/>
</dbReference>
<evidence type="ECO:0000256" key="7">
    <source>
        <dbReference type="ARBA" id="ARBA00022884"/>
    </source>
</evidence>
<dbReference type="PROSITE" id="PS50084">
    <property type="entry name" value="KH_TYPE_1"/>
    <property type="match status" value="2"/>
</dbReference>
<feature type="compositionally biased region" description="Low complexity" evidence="9">
    <location>
        <begin position="144"/>
        <end position="157"/>
    </location>
</feature>
<dbReference type="GO" id="GO:0005737">
    <property type="term" value="C:cytoplasm"/>
    <property type="evidence" value="ECO:0007669"/>
    <property type="project" value="UniProtKB-SubCell"/>
</dbReference>
<keyword evidence="5" id="KW-0479">Metal-binding</keyword>
<dbReference type="Pfam" id="PF13920">
    <property type="entry name" value="zf-C3HC4_3"/>
    <property type="match status" value="1"/>
</dbReference>
<evidence type="ECO:0000313" key="10">
    <source>
        <dbReference type="EMBL" id="CAB4006003.1"/>
    </source>
</evidence>
<name>A0A6S7HQD5_PARCT</name>
<dbReference type="SMART" id="SM00184">
    <property type="entry name" value="RING"/>
    <property type="match status" value="1"/>
</dbReference>
<dbReference type="PANTHER" id="PTHR23285:SF7">
    <property type="entry name" value="LD09246P1"/>
    <property type="match status" value="1"/>
</dbReference>
<evidence type="ECO:0000256" key="9">
    <source>
        <dbReference type="SAM" id="MobiDB-lite"/>
    </source>
</evidence>
<dbReference type="EMBL" id="CACRXK020005384">
    <property type="protein sequence ID" value="CAB4006003.1"/>
    <property type="molecule type" value="Genomic_DNA"/>
</dbReference>
<feature type="compositionally biased region" description="Polar residues" evidence="9">
    <location>
        <begin position="335"/>
        <end position="350"/>
    </location>
</feature>
<evidence type="ECO:0000256" key="8">
    <source>
        <dbReference type="ARBA" id="ARBA00023242"/>
    </source>
</evidence>
<evidence type="ECO:0000256" key="1">
    <source>
        <dbReference type="ARBA" id="ARBA00004123"/>
    </source>
</evidence>
<gene>
    <name evidence="10" type="ORF">PACLA_8A074158</name>
</gene>
<evidence type="ECO:0000256" key="5">
    <source>
        <dbReference type="ARBA" id="ARBA00022771"/>
    </source>
</evidence>
<sequence>MPIPTATSYYMDGTEALSSTSQLEADQRALHLAIEYSMLGLTNDDDTSNTFDELRVKKSVNMTECVAVPSSEHVAEIVGRQGCKIKALRAKTNTYIKTPVRGEDPVFVITGRKEDVAVAKQEILSAANHFSQIRAQRKNSTLNSGPSSPTGGPGQTTIQVRVPYRVVGLVVGPKGATIKRIQQATNTYIVTPSRDKEPIFEVTGSLENVESARKEIETHIVLRTGGLLDDDVFQGSTDALNSFNGFQAGHIYANGVSRNGRDLHRALSTDSFYLNSSKITDYNALTSPFSTSSNGTSNGYFFNHDLIPSPTDDLIIPNVSSSGFSSSPPPPSPSIWGSDTKSDNSAFSTTNGGMNGVGSIGSGRPTTPHTTARRLASEPLLPALPPSTTLGSFSRFTTSTTAPIGTLSNSSNTLTTTTSLNGEIPKVNGVIGSRSPTNGESSNNNNNVASKKKDCMVCCGSEVVAALVPCGHNFFCMECATKLKSDDSHCPVCQEQVTQVLRIIS</sequence>
<dbReference type="SUPFAM" id="SSF57850">
    <property type="entry name" value="RING/U-box"/>
    <property type="match status" value="1"/>
</dbReference>
<dbReference type="Gene3D" id="3.30.40.10">
    <property type="entry name" value="Zinc/RING finger domain, C3HC4 (zinc finger)"/>
    <property type="match status" value="1"/>
</dbReference>
<dbReference type="InterPro" id="IPR036612">
    <property type="entry name" value="KH_dom_type_1_sf"/>
</dbReference>
<dbReference type="PANTHER" id="PTHR23285">
    <property type="entry name" value="RING FINGER AND KH DOMAIN CONTAINING PROTEIN 1"/>
    <property type="match status" value="1"/>
</dbReference>
<dbReference type="InterPro" id="IPR047227">
    <property type="entry name" value="MEX3"/>
</dbReference>
<proteinExistence type="predicted"/>
<dbReference type="InterPro" id="IPR047228">
    <property type="entry name" value="KH-I_MEX3_rpt1"/>
</dbReference>
<comment type="subcellular location">
    <subcellularLocation>
        <location evidence="2">Cytoplasm</location>
    </subcellularLocation>
    <subcellularLocation>
        <location evidence="1">Nucleus</location>
    </subcellularLocation>
</comment>
<dbReference type="SMART" id="SM00322">
    <property type="entry name" value="KH"/>
    <property type="match status" value="2"/>
</dbReference>
<dbReference type="GO" id="GO:0008270">
    <property type="term" value="F:zinc ion binding"/>
    <property type="evidence" value="ECO:0007669"/>
    <property type="project" value="UniProtKB-KW"/>
</dbReference>
<keyword evidence="4" id="KW-0677">Repeat</keyword>
<dbReference type="SUPFAM" id="SSF54791">
    <property type="entry name" value="Eukaryotic type KH-domain (KH-domain type I)"/>
    <property type="match status" value="2"/>
</dbReference>
<evidence type="ECO:0000313" key="11">
    <source>
        <dbReference type="Proteomes" id="UP001152795"/>
    </source>
</evidence>
<reference evidence="10" key="1">
    <citation type="submission" date="2020-04" db="EMBL/GenBank/DDBJ databases">
        <authorList>
            <person name="Alioto T."/>
            <person name="Alioto T."/>
            <person name="Gomez Garrido J."/>
        </authorList>
    </citation>
    <scope>NUCLEOTIDE SEQUENCE</scope>
    <source>
        <strain evidence="10">A484AB</strain>
    </source>
</reference>
<dbReference type="InterPro" id="IPR004088">
    <property type="entry name" value="KH_dom_type_1"/>
</dbReference>
<keyword evidence="3" id="KW-0963">Cytoplasm</keyword>
<dbReference type="Proteomes" id="UP001152795">
    <property type="component" value="Unassembled WGS sequence"/>
</dbReference>
<dbReference type="CDD" id="cd16518">
    <property type="entry name" value="RING-HC_MEX3"/>
    <property type="match status" value="1"/>
</dbReference>
<dbReference type="GO" id="GO:0005634">
    <property type="term" value="C:nucleus"/>
    <property type="evidence" value="ECO:0007669"/>
    <property type="project" value="UniProtKB-SubCell"/>
</dbReference>
<dbReference type="GO" id="GO:0003723">
    <property type="term" value="F:RNA binding"/>
    <property type="evidence" value="ECO:0007669"/>
    <property type="project" value="UniProtKB-UniRule"/>
</dbReference>
<evidence type="ECO:0000256" key="6">
    <source>
        <dbReference type="ARBA" id="ARBA00022833"/>
    </source>
</evidence>
<dbReference type="CDD" id="cd22423">
    <property type="entry name" value="KH-I_MEX3_rpt1"/>
    <property type="match status" value="1"/>
</dbReference>
<protein>
    <submittedName>
        <fullName evidence="10">RNA-binding MEX3B-like</fullName>
    </submittedName>
</protein>
<dbReference type="CDD" id="cd22424">
    <property type="entry name" value="KH-I_MEX3_rpt2"/>
    <property type="match status" value="1"/>
</dbReference>
<accession>A0A6S7HQD5</accession>
<dbReference type="FunFam" id="3.30.1370.10:FF:000012">
    <property type="entry name" value="Mex-3 RNA-binding family member D"/>
    <property type="match status" value="1"/>
</dbReference>
<dbReference type="PROSITE" id="PS50089">
    <property type="entry name" value="ZF_RING_2"/>
    <property type="match status" value="1"/>
</dbReference>
<feature type="region of interest" description="Disordered" evidence="9">
    <location>
        <begin position="401"/>
        <end position="446"/>
    </location>
</feature>
<dbReference type="OrthoDB" id="427410at2759"/>
<keyword evidence="7" id="KW-0694">RNA-binding</keyword>
<dbReference type="InterPro" id="IPR013083">
    <property type="entry name" value="Znf_RING/FYVE/PHD"/>
</dbReference>
<keyword evidence="11" id="KW-1185">Reference proteome</keyword>
<dbReference type="Gene3D" id="3.30.1370.10">
    <property type="entry name" value="K Homology domain, type 1"/>
    <property type="match status" value="2"/>
</dbReference>
<dbReference type="InterPro" id="IPR047226">
    <property type="entry name" value="KH-I_MEX3_rpt2"/>
</dbReference>
<keyword evidence="5" id="KW-0863">Zinc-finger</keyword>
<evidence type="ECO:0000256" key="4">
    <source>
        <dbReference type="ARBA" id="ARBA00022737"/>
    </source>
</evidence>
<keyword evidence="6" id="KW-0862">Zinc</keyword>
<evidence type="ECO:0000256" key="3">
    <source>
        <dbReference type="ARBA" id="ARBA00022490"/>
    </source>
</evidence>
<evidence type="ECO:0000256" key="2">
    <source>
        <dbReference type="ARBA" id="ARBA00004496"/>
    </source>
</evidence>